<evidence type="ECO:0000259" key="2">
    <source>
        <dbReference type="Pfam" id="PF13473"/>
    </source>
</evidence>
<proteinExistence type="predicted"/>
<organism evidence="3 4">
    <name type="scientific">Sphingomonas panacis</name>
    <dbReference type="NCBI Taxonomy" id="1560345"/>
    <lineage>
        <taxon>Bacteria</taxon>
        <taxon>Pseudomonadati</taxon>
        <taxon>Pseudomonadota</taxon>
        <taxon>Alphaproteobacteria</taxon>
        <taxon>Sphingomonadales</taxon>
        <taxon>Sphingomonadaceae</taxon>
        <taxon>Sphingomonas</taxon>
    </lineage>
</organism>
<feature type="domain" description="EfeO-type cupredoxin-like" evidence="2">
    <location>
        <begin position="7"/>
        <end position="70"/>
    </location>
</feature>
<accession>A0A1B3ZD46</accession>
<protein>
    <recommendedName>
        <fullName evidence="2">EfeO-type cupredoxin-like domain-containing protein</fullName>
    </recommendedName>
</protein>
<dbReference type="CDD" id="cd00920">
    <property type="entry name" value="Cupredoxin"/>
    <property type="match status" value="1"/>
</dbReference>
<keyword evidence="1" id="KW-0732">Signal</keyword>
<dbReference type="EMBL" id="CP014168">
    <property type="protein sequence ID" value="AOH85351.1"/>
    <property type="molecule type" value="Genomic_DNA"/>
</dbReference>
<name>A0A1B3ZD46_9SPHN</name>
<evidence type="ECO:0000256" key="1">
    <source>
        <dbReference type="SAM" id="SignalP"/>
    </source>
</evidence>
<dbReference type="OrthoDB" id="7408985at2"/>
<dbReference type="Pfam" id="PF13473">
    <property type="entry name" value="Cupredoxin_1"/>
    <property type="match status" value="1"/>
</dbReference>
<dbReference type="AlphaFoldDB" id="A0A1B3ZD46"/>
<dbReference type="Proteomes" id="UP000094256">
    <property type="component" value="Chromosome"/>
</dbReference>
<dbReference type="STRING" id="1560345.AWL63_16785"/>
<dbReference type="SUPFAM" id="SSF49503">
    <property type="entry name" value="Cupredoxins"/>
    <property type="match status" value="1"/>
</dbReference>
<dbReference type="RefSeq" id="WP_069205884.1">
    <property type="nucleotide sequence ID" value="NZ_CP014168.1"/>
</dbReference>
<dbReference type="InterPro" id="IPR028096">
    <property type="entry name" value="EfeO_Cupredoxin"/>
</dbReference>
<reference evidence="3 4" key="1">
    <citation type="submission" date="2016-01" db="EMBL/GenBank/DDBJ databases">
        <title>Complete genome and mega plasmid sequence of Sphingomonas panacis DCY99 elicits systemic resistance in rice to Xanthomonas oryzae.</title>
        <authorList>
            <person name="Kim Y.J."/>
            <person name="Yang D.C."/>
            <person name="Sing P."/>
        </authorList>
    </citation>
    <scope>NUCLEOTIDE SEQUENCE [LARGE SCALE GENOMIC DNA]</scope>
    <source>
        <strain evidence="3 4">DCY99</strain>
    </source>
</reference>
<evidence type="ECO:0000313" key="3">
    <source>
        <dbReference type="EMBL" id="AOH85351.1"/>
    </source>
</evidence>
<dbReference type="InterPro" id="IPR008972">
    <property type="entry name" value="Cupredoxin"/>
</dbReference>
<dbReference type="Gene3D" id="2.60.40.420">
    <property type="entry name" value="Cupredoxins - blue copper proteins"/>
    <property type="match status" value="1"/>
</dbReference>
<feature type="signal peptide" evidence="1">
    <location>
        <begin position="1"/>
        <end position="19"/>
    </location>
</feature>
<feature type="chain" id="PRO_5008556338" description="EfeO-type cupredoxin-like domain-containing protein" evidence="1">
    <location>
        <begin position="20"/>
        <end position="132"/>
    </location>
</feature>
<gene>
    <name evidence="3" type="ORF">AWL63_16785</name>
</gene>
<evidence type="ECO:0000313" key="4">
    <source>
        <dbReference type="Proteomes" id="UP000094256"/>
    </source>
</evidence>
<keyword evidence="4" id="KW-1185">Reference proteome</keyword>
<sequence>MKALILSLAVLATPAAAQAPNWAKAQPISITMTDHGFVPRRIALRQGAPYVLRVTNRSDKGHNLTQKAFFAAARVRPEDRGETRDGQIVLASGERVTVRFLAPVTRRGGTYQFSSTTLADASDDYKGVFVIR</sequence>
<dbReference type="KEGG" id="span:AWL63_16785"/>